<keyword evidence="6" id="KW-1185">Reference proteome</keyword>
<keyword evidence="2" id="KW-0768">Sushi</keyword>
<dbReference type="EMBL" id="KB201239">
    <property type="protein sequence ID" value="ESO98557.1"/>
    <property type="molecule type" value="Genomic_DNA"/>
</dbReference>
<evidence type="ECO:0008006" key="7">
    <source>
        <dbReference type="Google" id="ProtNLM"/>
    </source>
</evidence>
<dbReference type="InterPro" id="IPR002035">
    <property type="entry name" value="VWF_A"/>
</dbReference>
<protein>
    <recommendedName>
        <fullName evidence="7">VWFA domain-containing protein</fullName>
    </recommendedName>
</protein>
<evidence type="ECO:0000256" key="2">
    <source>
        <dbReference type="PROSITE-ProRule" id="PRU00302"/>
    </source>
</evidence>
<evidence type="ECO:0000313" key="5">
    <source>
        <dbReference type="EMBL" id="ESO98557.1"/>
    </source>
</evidence>
<gene>
    <name evidence="5" type="ORF">LOTGIDRAFT_174153</name>
</gene>
<proteinExistence type="predicted"/>
<dbReference type="SMART" id="SM00327">
    <property type="entry name" value="VWA"/>
    <property type="match status" value="1"/>
</dbReference>
<evidence type="ECO:0000313" key="6">
    <source>
        <dbReference type="Proteomes" id="UP000030746"/>
    </source>
</evidence>
<evidence type="ECO:0000259" key="4">
    <source>
        <dbReference type="PROSITE" id="PS50923"/>
    </source>
</evidence>
<dbReference type="PRINTS" id="PR00453">
    <property type="entry name" value="VWFADOMAIN"/>
</dbReference>
<dbReference type="HOGENOM" id="CLU_048493_0_0_1"/>
<comment type="caution">
    <text evidence="2">Lacks conserved residue(s) required for the propagation of feature annotation.</text>
</comment>
<dbReference type="PROSITE" id="PS50923">
    <property type="entry name" value="SUSHI"/>
    <property type="match status" value="1"/>
</dbReference>
<evidence type="ECO:0000256" key="1">
    <source>
        <dbReference type="ARBA" id="ARBA00023157"/>
    </source>
</evidence>
<sequence length="214" mass="23345">MECKKGFEMVQGLECIEGEWIYQTPICKPTEAKDCGSKPLDVIFVVDQSASVGPDNFSKMINSIVEFTSSSLVVDPTTVNVGFIAVAFRSIDVIHLLNDQNDVLKEIGLFEMDQGSSVTFKDSFNEAIYDFNENGRSEVPNVMILLAGGKSTDNPQPNANVAKESGVDIFTIGIGQSVDKAELREMASVPSKARFVDTFDEIGEALDDLLNDLC</sequence>
<dbReference type="PROSITE" id="PS50234">
    <property type="entry name" value="VWFA"/>
    <property type="match status" value="1"/>
</dbReference>
<feature type="domain" description="Sushi" evidence="4">
    <location>
        <begin position="1"/>
        <end position="29"/>
    </location>
</feature>
<dbReference type="CTD" id="20242643"/>
<dbReference type="KEGG" id="lgi:LOTGIDRAFT_174153"/>
<dbReference type="RefSeq" id="XP_009050734.1">
    <property type="nucleotide sequence ID" value="XM_009052486.1"/>
</dbReference>
<dbReference type="AlphaFoldDB" id="V4AN27"/>
<dbReference type="InterPro" id="IPR036465">
    <property type="entry name" value="vWFA_dom_sf"/>
</dbReference>
<dbReference type="Gene3D" id="3.40.50.410">
    <property type="entry name" value="von Willebrand factor, type A domain"/>
    <property type="match status" value="1"/>
</dbReference>
<dbReference type="SUPFAM" id="SSF53300">
    <property type="entry name" value="vWA-like"/>
    <property type="match status" value="1"/>
</dbReference>
<dbReference type="CDD" id="cd01450">
    <property type="entry name" value="vWFA_subfamily_ECM"/>
    <property type="match status" value="1"/>
</dbReference>
<dbReference type="GeneID" id="20242643"/>
<dbReference type="InterPro" id="IPR000436">
    <property type="entry name" value="Sushi_SCR_CCP_dom"/>
</dbReference>
<reference evidence="5 6" key="1">
    <citation type="journal article" date="2013" name="Nature">
        <title>Insights into bilaterian evolution from three spiralian genomes.</title>
        <authorList>
            <person name="Simakov O."/>
            <person name="Marletaz F."/>
            <person name="Cho S.J."/>
            <person name="Edsinger-Gonzales E."/>
            <person name="Havlak P."/>
            <person name="Hellsten U."/>
            <person name="Kuo D.H."/>
            <person name="Larsson T."/>
            <person name="Lv J."/>
            <person name="Arendt D."/>
            <person name="Savage R."/>
            <person name="Osoegawa K."/>
            <person name="de Jong P."/>
            <person name="Grimwood J."/>
            <person name="Chapman J.A."/>
            <person name="Shapiro H."/>
            <person name="Aerts A."/>
            <person name="Otillar R.P."/>
            <person name="Terry A.Y."/>
            <person name="Boore J.L."/>
            <person name="Grigoriev I.V."/>
            <person name="Lindberg D.R."/>
            <person name="Seaver E.C."/>
            <person name="Weisblat D.A."/>
            <person name="Putnam N.H."/>
            <person name="Rokhsar D.S."/>
        </authorList>
    </citation>
    <scope>NUCLEOTIDE SEQUENCE [LARGE SCALE GENOMIC DNA]</scope>
</reference>
<name>V4AN27_LOTGI</name>
<dbReference type="PANTHER" id="PTHR24020:SF20">
    <property type="entry name" value="PH DOMAIN-CONTAINING PROTEIN"/>
    <property type="match status" value="1"/>
</dbReference>
<keyword evidence="1" id="KW-1015">Disulfide bond</keyword>
<evidence type="ECO:0000259" key="3">
    <source>
        <dbReference type="PROSITE" id="PS50234"/>
    </source>
</evidence>
<organism evidence="5 6">
    <name type="scientific">Lottia gigantea</name>
    <name type="common">Giant owl limpet</name>
    <dbReference type="NCBI Taxonomy" id="225164"/>
    <lineage>
        <taxon>Eukaryota</taxon>
        <taxon>Metazoa</taxon>
        <taxon>Spiralia</taxon>
        <taxon>Lophotrochozoa</taxon>
        <taxon>Mollusca</taxon>
        <taxon>Gastropoda</taxon>
        <taxon>Patellogastropoda</taxon>
        <taxon>Lottioidea</taxon>
        <taxon>Lottiidae</taxon>
        <taxon>Lottia</taxon>
    </lineage>
</organism>
<dbReference type="Proteomes" id="UP000030746">
    <property type="component" value="Unassembled WGS sequence"/>
</dbReference>
<dbReference type="OrthoDB" id="6151513at2759"/>
<dbReference type="PANTHER" id="PTHR24020">
    <property type="entry name" value="COLLAGEN ALPHA"/>
    <property type="match status" value="1"/>
</dbReference>
<dbReference type="Pfam" id="PF00092">
    <property type="entry name" value="VWA"/>
    <property type="match status" value="1"/>
</dbReference>
<dbReference type="OMA" id="QKICASH"/>
<accession>V4AN27</accession>
<dbReference type="InterPro" id="IPR050525">
    <property type="entry name" value="ECM_Assembly_Org"/>
</dbReference>
<feature type="domain" description="VWFA" evidence="3">
    <location>
        <begin position="41"/>
        <end position="213"/>
    </location>
</feature>